<dbReference type="Proteomes" id="UP000595220">
    <property type="component" value="Chromosome"/>
</dbReference>
<dbReference type="PANTHER" id="PTHR40396">
    <property type="entry name" value="ATPASE-LIKE PROTEIN"/>
    <property type="match status" value="1"/>
</dbReference>
<evidence type="ECO:0000313" key="2">
    <source>
        <dbReference type="EMBL" id="QQC43564.1"/>
    </source>
</evidence>
<organism evidence="2 3">
    <name type="scientific">Schaalia meyeri</name>
    <dbReference type="NCBI Taxonomy" id="52773"/>
    <lineage>
        <taxon>Bacteria</taxon>
        <taxon>Bacillati</taxon>
        <taxon>Actinomycetota</taxon>
        <taxon>Actinomycetes</taxon>
        <taxon>Actinomycetales</taxon>
        <taxon>Actinomycetaceae</taxon>
        <taxon>Schaalia</taxon>
    </lineage>
</organism>
<evidence type="ECO:0000259" key="1">
    <source>
        <dbReference type="Pfam" id="PF13304"/>
    </source>
</evidence>
<dbReference type="RefSeq" id="WP_074633427.1">
    <property type="nucleotide sequence ID" value="NZ_FNLK01000012.1"/>
</dbReference>
<proteinExistence type="predicted"/>
<gene>
    <name evidence="2" type="ORF">I6H42_07185</name>
</gene>
<dbReference type="PANTHER" id="PTHR40396:SF1">
    <property type="entry name" value="ATPASE AAA-TYPE CORE DOMAIN-CONTAINING PROTEIN"/>
    <property type="match status" value="1"/>
</dbReference>
<dbReference type="Pfam" id="PF13304">
    <property type="entry name" value="AAA_21"/>
    <property type="match status" value="1"/>
</dbReference>
<reference evidence="2 3" key="1">
    <citation type="submission" date="2020-12" db="EMBL/GenBank/DDBJ databases">
        <title>FDA dAtabase for Regulatory Grade micrObial Sequences (FDA-ARGOS): Supporting development and validation of Infectious Disease Dx tests.</title>
        <authorList>
            <person name="Sproer C."/>
            <person name="Gronow S."/>
            <person name="Severitt S."/>
            <person name="Schroder I."/>
            <person name="Tallon L."/>
            <person name="Sadzewicz L."/>
            <person name="Zhao X."/>
            <person name="Boylan J."/>
            <person name="Ott S."/>
            <person name="Bowen H."/>
            <person name="Vavikolanu K."/>
            <person name="Mehta A."/>
            <person name="Aluvathingal J."/>
            <person name="Nadendla S."/>
            <person name="Lowell S."/>
            <person name="Myers T."/>
            <person name="Yan Y."/>
            <person name="Sichtig H."/>
        </authorList>
    </citation>
    <scope>NUCLEOTIDE SEQUENCE [LARGE SCALE GENOMIC DNA]</scope>
    <source>
        <strain evidence="2 3">FDAARGOS_985</strain>
    </source>
</reference>
<dbReference type="GO" id="GO:0016887">
    <property type="term" value="F:ATP hydrolysis activity"/>
    <property type="evidence" value="ECO:0007669"/>
    <property type="project" value="InterPro"/>
</dbReference>
<dbReference type="EMBL" id="CP066065">
    <property type="protein sequence ID" value="QQC43564.1"/>
    <property type="molecule type" value="Genomic_DNA"/>
</dbReference>
<accession>A0AAP9Y715</accession>
<dbReference type="Gene3D" id="3.40.50.300">
    <property type="entry name" value="P-loop containing nucleotide triphosphate hydrolases"/>
    <property type="match status" value="1"/>
</dbReference>
<dbReference type="InterPro" id="IPR027417">
    <property type="entry name" value="P-loop_NTPase"/>
</dbReference>
<dbReference type="InterPro" id="IPR003959">
    <property type="entry name" value="ATPase_AAA_core"/>
</dbReference>
<evidence type="ECO:0000313" key="3">
    <source>
        <dbReference type="Proteomes" id="UP000595220"/>
    </source>
</evidence>
<protein>
    <submittedName>
        <fullName evidence="2">AAA family ATPase</fullName>
    </submittedName>
</protein>
<feature type="domain" description="ATPase AAA-type core" evidence="1">
    <location>
        <begin position="48"/>
        <end position="365"/>
    </location>
</feature>
<dbReference type="GO" id="GO:0005524">
    <property type="term" value="F:ATP binding"/>
    <property type="evidence" value="ECO:0007669"/>
    <property type="project" value="InterPro"/>
</dbReference>
<dbReference type="SUPFAM" id="SSF52540">
    <property type="entry name" value="P-loop containing nucleoside triphosphate hydrolases"/>
    <property type="match status" value="1"/>
</dbReference>
<name>A0AAP9Y715_9ACTO</name>
<sequence length="436" mass="48584">MHLLRFTFENHRSFRDEATLDLTRSSLKTLRLPQGTTWGDHIHHVDGIYGANASGKTNVLDALHYTLGAIGSSATSWLDHSQFPRAPFALTPQSTTVPATFELEFIHDGRRYEHRFVASADGVVDESLRVVGTRWKTVYTRSKNGRVKGLRGIPSVHSRELALSRAARLGNAIIEPIWKALMRGFDIYRVGDREVSERLDHIARQLQDRTLSLDALVTLAHIADTGITDIEVEVEERAIPSQFAQLLAQMIAPSNDADQEDTPENSSDEAEELSNFIARNLLFRHGTESGRLRNSDESTGTMAWLALGTAVVSALRQGKVLVVDELGASLHPQLSRLIIDWFEDPEINTTGAQLIFTSHDMTLLDAGRGDREKWEQVWFVEKGADGASELFNLADFPLQKGSNIVKQYLEGRFGGVPYTVPSLIHTLLNTHAEEKE</sequence>
<keyword evidence="3" id="KW-1185">Reference proteome</keyword>
<dbReference type="AlphaFoldDB" id="A0AAP9Y715"/>